<dbReference type="AlphaFoldDB" id="A0A0R2FJQ8"/>
<dbReference type="Gene3D" id="2.10.260.10">
    <property type="match status" value="1"/>
</dbReference>
<feature type="domain" description="SpoVT-AbrB" evidence="1">
    <location>
        <begin position="16"/>
        <end position="61"/>
    </location>
</feature>
<dbReference type="Proteomes" id="UP000050865">
    <property type="component" value="Unassembled WGS sequence"/>
</dbReference>
<proteinExistence type="predicted"/>
<dbReference type="EMBL" id="AYZJ01000014">
    <property type="protein sequence ID" value="KRN25335.1"/>
    <property type="molecule type" value="Genomic_DNA"/>
</dbReference>
<gene>
    <name evidence="2" type="ORF">FC75_GL000697</name>
</gene>
<dbReference type="GO" id="GO:0003677">
    <property type="term" value="F:DNA binding"/>
    <property type="evidence" value="ECO:0007669"/>
    <property type="project" value="InterPro"/>
</dbReference>
<evidence type="ECO:0000313" key="2">
    <source>
        <dbReference type="EMBL" id="KRN25335.1"/>
    </source>
</evidence>
<comment type="caution">
    <text evidence="2">The sequence shown here is derived from an EMBL/GenBank/DDBJ whole genome shotgun (WGS) entry which is preliminary data.</text>
</comment>
<accession>A0A0R2FJQ8</accession>
<dbReference type="InterPro" id="IPR037914">
    <property type="entry name" value="SpoVT-AbrB_sf"/>
</dbReference>
<evidence type="ECO:0000313" key="3">
    <source>
        <dbReference type="Proteomes" id="UP000050865"/>
    </source>
</evidence>
<dbReference type="SUPFAM" id="SSF89447">
    <property type="entry name" value="AbrB/MazE/MraZ-like"/>
    <property type="match status" value="1"/>
</dbReference>
<dbReference type="Pfam" id="PF04014">
    <property type="entry name" value="MazE_antitoxin"/>
    <property type="match status" value="1"/>
</dbReference>
<protein>
    <recommendedName>
        <fullName evidence="1">SpoVT-AbrB domain-containing protein</fullName>
    </recommendedName>
</protein>
<keyword evidence="3" id="KW-1185">Reference proteome</keyword>
<reference evidence="2 3" key="1">
    <citation type="journal article" date="2015" name="Genome Announc.">
        <title>Expanding the biotechnology potential of lactobacilli through comparative genomics of 213 strains and associated genera.</title>
        <authorList>
            <person name="Sun Z."/>
            <person name="Harris H.M."/>
            <person name="McCann A."/>
            <person name="Guo C."/>
            <person name="Argimon S."/>
            <person name="Zhang W."/>
            <person name="Yang X."/>
            <person name="Jeffery I.B."/>
            <person name="Cooney J.C."/>
            <person name="Kagawa T.F."/>
            <person name="Liu W."/>
            <person name="Song Y."/>
            <person name="Salvetti E."/>
            <person name="Wrobel A."/>
            <person name="Rasinkangas P."/>
            <person name="Parkhill J."/>
            <person name="Rea M.C."/>
            <person name="O'Sullivan O."/>
            <person name="Ritari J."/>
            <person name="Douillard F.P."/>
            <person name="Paul Ross R."/>
            <person name="Yang R."/>
            <person name="Briner A.E."/>
            <person name="Felis G.E."/>
            <person name="de Vos W.M."/>
            <person name="Barrangou R."/>
            <person name="Klaenhammer T.R."/>
            <person name="Caufield P.W."/>
            <person name="Cui Y."/>
            <person name="Zhang H."/>
            <person name="O'Toole P.W."/>
        </authorList>
    </citation>
    <scope>NUCLEOTIDE SEQUENCE [LARGE SCALE GENOMIC DNA]</scope>
    <source>
        <strain evidence="2 3">DSM 22697</strain>
    </source>
</reference>
<name>A0A0R2FJQ8_9LACO</name>
<evidence type="ECO:0000259" key="1">
    <source>
        <dbReference type="SMART" id="SM00966"/>
    </source>
</evidence>
<dbReference type="RefSeq" id="WP_054665021.1">
    <property type="nucleotide sequence ID" value="NZ_AYZJ01000014.1"/>
</dbReference>
<dbReference type="STRING" id="1423730.FC75_GL000697"/>
<dbReference type="SMART" id="SM00966">
    <property type="entry name" value="SpoVT_AbrB"/>
    <property type="match status" value="1"/>
</dbReference>
<dbReference type="InterPro" id="IPR007159">
    <property type="entry name" value="SpoVT-AbrB_dom"/>
</dbReference>
<dbReference type="PATRIC" id="fig|1423730.4.peg.730"/>
<organism evidence="2 3">
    <name type="scientific">Lacticaseibacillus camelliae DSM 22697 = JCM 13995</name>
    <dbReference type="NCBI Taxonomy" id="1423730"/>
    <lineage>
        <taxon>Bacteria</taxon>
        <taxon>Bacillati</taxon>
        <taxon>Bacillota</taxon>
        <taxon>Bacilli</taxon>
        <taxon>Lactobacillales</taxon>
        <taxon>Lactobacillaceae</taxon>
        <taxon>Lacticaseibacillus</taxon>
    </lineage>
</organism>
<sequence length="86" mass="9358">MIDPAKLKHRQDRKVGQSNSSLYVTIPREVAKDLGINKGDSVTIGESDGQVVLIPTKQRDAALATVARIQGLIAENKDALDYLADR</sequence>